<dbReference type="InterPro" id="IPR051922">
    <property type="entry name" value="Bact_Sporulation_Assoc"/>
</dbReference>
<evidence type="ECO:0000256" key="1">
    <source>
        <dbReference type="SAM" id="SignalP"/>
    </source>
</evidence>
<accession>A0A1H3RQ11</accession>
<dbReference type="OrthoDB" id="5143602at2"/>
<evidence type="ECO:0000313" key="3">
    <source>
        <dbReference type="Proteomes" id="UP000198891"/>
    </source>
</evidence>
<dbReference type="RefSeq" id="WP_092555174.1">
    <property type="nucleotide sequence ID" value="NZ_FNPZ01000003.1"/>
</dbReference>
<proteinExistence type="predicted"/>
<feature type="signal peptide" evidence="1">
    <location>
        <begin position="1"/>
        <end position="34"/>
    </location>
</feature>
<dbReference type="Pfam" id="PF17963">
    <property type="entry name" value="Big_9"/>
    <property type="match status" value="1"/>
</dbReference>
<dbReference type="PANTHER" id="PTHR30032">
    <property type="entry name" value="N-ACETYLMURAMOYL-L-ALANINE AMIDASE-RELATED"/>
    <property type="match status" value="1"/>
</dbReference>
<name>A0A1H3RQ11_9MICO</name>
<dbReference type="AlphaFoldDB" id="A0A1H3RQ11"/>
<evidence type="ECO:0000313" key="2">
    <source>
        <dbReference type="EMBL" id="SDZ27802.1"/>
    </source>
</evidence>
<keyword evidence="1" id="KW-0732">Signal</keyword>
<protein>
    <submittedName>
        <fullName evidence="2">Putative cell wall binding repeat 2</fullName>
    </submittedName>
</protein>
<keyword evidence="3" id="KW-1185">Reference proteome</keyword>
<dbReference type="PANTHER" id="PTHR30032:SF8">
    <property type="entry name" value="GERMINATION-SPECIFIC N-ACETYLMURAMOYL-L-ALANINE AMIDASE"/>
    <property type="match status" value="1"/>
</dbReference>
<dbReference type="STRING" id="381665.SAMN05216554_2992"/>
<dbReference type="Proteomes" id="UP000198891">
    <property type="component" value="Unassembled WGS sequence"/>
</dbReference>
<organism evidence="2 3">
    <name type="scientific">Herbiconiux ginsengi</name>
    <dbReference type="NCBI Taxonomy" id="381665"/>
    <lineage>
        <taxon>Bacteria</taxon>
        <taxon>Bacillati</taxon>
        <taxon>Actinomycetota</taxon>
        <taxon>Actinomycetes</taxon>
        <taxon>Micrococcales</taxon>
        <taxon>Microbacteriaceae</taxon>
        <taxon>Herbiconiux</taxon>
    </lineage>
</organism>
<reference evidence="2 3" key="1">
    <citation type="submission" date="2016-10" db="EMBL/GenBank/DDBJ databases">
        <authorList>
            <person name="de Groot N.N."/>
        </authorList>
    </citation>
    <scope>NUCLEOTIDE SEQUENCE [LARGE SCALE GENOMIC DNA]</scope>
    <source>
        <strain evidence="2 3">CGMCC 4.3491</strain>
    </source>
</reference>
<dbReference type="Pfam" id="PF04122">
    <property type="entry name" value="CW_binding_2"/>
    <property type="match status" value="3"/>
</dbReference>
<dbReference type="EMBL" id="FNPZ01000003">
    <property type="protein sequence ID" value="SDZ27802.1"/>
    <property type="molecule type" value="Genomic_DNA"/>
</dbReference>
<dbReference type="Gene3D" id="3.40.50.12090">
    <property type="match status" value="2"/>
</dbReference>
<gene>
    <name evidence="2" type="ORF">SAMN05216554_2992</name>
</gene>
<dbReference type="InterPro" id="IPR007253">
    <property type="entry name" value="Cell_wall-bd_2"/>
</dbReference>
<sequence length="434" mass="44487">MSVSFRTLGNRIVSALGVVLACAAFLSAPNAAIAAVAAVDDSYIAKPNVFFNSPVDRGPLANDPGADPAWSIAITKGPNHGGASAVGSGGSFAYAPTFGFSGEDSFSYCVTIKPQVLPCMSGSATVHITVKPTLDRIDGADRFAVSAAIVSELFSPNPDVVYVASGEAFPDALSASYAAASRGAPVLLVAKDTIPAQVKSELERLRPKEIVIIGGENSIGVAVQGSLGAYSHNVRRIGGADRFAVSSAISADTPALPGSIVWITSGTTFPDALSGSPAAAHMNGRILLIAKDNVPAAIKAELMNLAPSKIVVLGGPDSISQAAIDELKTVQHDTTRITGADRFDVSAAASAEAFTSTGTRTVFVASGEVFPDALSGSAAAIKFEAPVLLVKKDSIPAAVERELNRLNPIRLIVLGGVNSISADVLTRLRMYLAA</sequence>
<feature type="chain" id="PRO_5011644841" evidence="1">
    <location>
        <begin position="35"/>
        <end position="434"/>
    </location>
</feature>
<dbReference type="Gene3D" id="2.60.40.3440">
    <property type="match status" value="1"/>
</dbReference>
<dbReference type="PROSITE" id="PS51257">
    <property type="entry name" value="PROKAR_LIPOPROTEIN"/>
    <property type="match status" value="1"/>
</dbReference>